<gene>
    <name evidence="6" type="ORF">ENJ63_01895</name>
</gene>
<dbReference type="PROSITE" id="PS51318">
    <property type="entry name" value="TAT"/>
    <property type="match status" value="1"/>
</dbReference>
<proteinExistence type="predicted"/>
<reference evidence="6" key="1">
    <citation type="journal article" date="2020" name="mSystems">
        <title>Genome- and Community-Level Interaction Insights into Carbon Utilization and Element Cycling Functions of Hydrothermarchaeota in Hydrothermal Sediment.</title>
        <authorList>
            <person name="Zhou Z."/>
            <person name="Liu Y."/>
            <person name="Xu W."/>
            <person name="Pan J."/>
            <person name="Luo Z.H."/>
            <person name="Li M."/>
        </authorList>
    </citation>
    <scope>NUCLEOTIDE SEQUENCE [LARGE SCALE GENOMIC DNA]</scope>
    <source>
        <strain evidence="6">HyVt-503</strain>
    </source>
</reference>
<dbReference type="AlphaFoldDB" id="A0A7V2SXU4"/>
<dbReference type="NCBIfam" id="NF045797">
    <property type="entry name" value="DsrO"/>
    <property type="match status" value="1"/>
</dbReference>
<keyword evidence="4" id="KW-0411">Iron-sulfur</keyword>
<dbReference type="GO" id="GO:0046872">
    <property type="term" value="F:metal ion binding"/>
    <property type="evidence" value="ECO:0007669"/>
    <property type="project" value="UniProtKB-KW"/>
</dbReference>
<dbReference type="PROSITE" id="PS51379">
    <property type="entry name" value="4FE4S_FER_2"/>
    <property type="match status" value="1"/>
</dbReference>
<dbReference type="Proteomes" id="UP000885797">
    <property type="component" value="Unassembled WGS sequence"/>
</dbReference>
<dbReference type="EMBL" id="DRND01000159">
    <property type="protein sequence ID" value="HFC46614.1"/>
    <property type="molecule type" value="Genomic_DNA"/>
</dbReference>
<comment type="caution">
    <text evidence="6">The sequence shown here is derived from an EMBL/GenBank/DDBJ whole genome shotgun (WGS) entry which is preliminary data.</text>
</comment>
<dbReference type="InterPro" id="IPR017900">
    <property type="entry name" value="4Fe4S_Fe_S_CS"/>
</dbReference>
<dbReference type="PANTHER" id="PTHR43177:SF3">
    <property type="entry name" value="PROTEIN NRFC HOMOLOG"/>
    <property type="match status" value="1"/>
</dbReference>
<sequence length="262" mass="29671">MELKRRQFLKIAGAAGLLGAGAAQGLFEGTAQASRVMHPEGALIGKRWAMVIDMRKCGEKEGCNDCINACNFVHNIPHFDTPKEEIKWIWKDEYEHVFTDISTLDPYVPERIKELPFLVMCNHCDNPPCVRVCPTKATFRRPDGIVAMDYHRCIGCRFCMAACPYGSRNFNWRDPRLGLKGRKLNYEFPTRMRGVVEKCNFCVERLAKGKMPACVEACKEGALTFGDLADPNSEVRKLLSENYALRRKPQLGTKPSVFYIIA</sequence>
<evidence type="ECO:0000256" key="3">
    <source>
        <dbReference type="ARBA" id="ARBA00023004"/>
    </source>
</evidence>
<evidence type="ECO:0000259" key="5">
    <source>
        <dbReference type="PROSITE" id="PS51379"/>
    </source>
</evidence>
<dbReference type="PROSITE" id="PS00198">
    <property type="entry name" value="4FE4S_FER_1"/>
    <property type="match status" value="1"/>
</dbReference>
<dbReference type="Gene3D" id="3.30.70.20">
    <property type="match status" value="2"/>
</dbReference>
<dbReference type="InterPro" id="IPR054822">
    <property type="entry name" value="DsrO-like"/>
</dbReference>
<dbReference type="InterPro" id="IPR017896">
    <property type="entry name" value="4Fe4S_Fe-S-bd"/>
</dbReference>
<dbReference type="SUPFAM" id="SSF54862">
    <property type="entry name" value="4Fe-4S ferredoxins"/>
    <property type="match status" value="1"/>
</dbReference>
<dbReference type="PANTHER" id="PTHR43177">
    <property type="entry name" value="PROTEIN NRFC"/>
    <property type="match status" value="1"/>
</dbReference>
<accession>A0A7V2SXU4</accession>
<evidence type="ECO:0000256" key="2">
    <source>
        <dbReference type="ARBA" id="ARBA00022723"/>
    </source>
</evidence>
<dbReference type="Pfam" id="PF13247">
    <property type="entry name" value="Fer4_11"/>
    <property type="match status" value="2"/>
</dbReference>
<dbReference type="InterPro" id="IPR006311">
    <property type="entry name" value="TAT_signal"/>
</dbReference>
<keyword evidence="3" id="KW-0408">Iron</keyword>
<protein>
    <submittedName>
        <fullName evidence="6">4Fe-4S dicluster domain-containing protein</fullName>
    </submittedName>
</protein>
<keyword evidence="2" id="KW-0479">Metal-binding</keyword>
<dbReference type="InterPro" id="IPR050954">
    <property type="entry name" value="ET_IronSulfur_Cluster-Binding"/>
</dbReference>
<evidence type="ECO:0000313" key="6">
    <source>
        <dbReference type="EMBL" id="HFC46614.1"/>
    </source>
</evidence>
<dbReference type="CDD" id="cd10551">
    <property type="entry name" value="PsrB"/>
    <property type="match status" value="1"/>
</dbReference>
<evidence type="ECO:0000256" key="4">
    <source>
        <dbReference type="ARBA" id="ARBA00023014"/>
    </source>
</evidence>
<keyword evidence="1" id="KW-0004">4Fe-4S</keyword>
<name>A0A7V2SXU4_9BACT</name>
<evidence type="ECO:0000256" key="1">
    <source>
        <dbReference type="ARBA" id="ARBA00022485"/>
    </source>
</evidence>
<dbReference type="GO" id="GO:0051539">
    <property type="term" value="F:4 iron, 4 sulfur cluster binding"/>
    <property type="evidence" value="ECO:0007669"/>
    <property type="project" value="UniProtKB-KW"/>
</dbReference>
<feature type="domain" description="4Fe-4S ferredoxin-type" evidence="5">
    <location>
        <begin position="144"/>
        <end position="173"/>
    </location>
</feature>
<organism evidence="6">
    <name type="scientific">Dissulfuribacter thermophilus</name>
    <dbReference type="NCBI Taxonomy" id="1156395"/>
    <lineage>
        <taxon>Bacteria</taxon>
        <taxon>Pseudomonadati</taxon>
        <taxon>Thermodesulfobacteriota</taxon>
        <taxon>Dissulfuribacteria</taxon>
        <taxon>Dissulfuribacterales</taxon>
        <taxon>Dissulfuribacteraceae</taxon>
        <taxon>Dissulfuribacter</taxon>
    </lineage>
</organism>